<name>A0A5N5RHR4_9BIFI</name>
<dbReference type="OrthoDB" id="3239392at2"/>
<feature type="compositionally biased region" description="Low complexity" evidence="1">
    <location>
        <begin position="47"/>
        <end position="60"/>
    </location>
</feature>
<keyword evidence="3" id="KW-1185">Reference proteome</keyword>
<accession>A0A5N5RHR4</accession>
<dbReference type="AlphaFoldDB" id="A0A5N5RHR4"/>
<dbReference type="RefSeq" id="WP_151917022.1">
    <property type="nucleotide sequence ID" value="NZ_RQSP01000021.1"/>
</dbReference>
<reference evidence="2 3" key="1">
    <citation type="journal article" date="2019" name="Int. J. Syst. Evol. Microbiol.">
        <title>Bifidobacterium jacchi sp. nov., isolated from the faeces of a baby common marmoset (Callithrix jacchus).</title>
        <authorList>
            <person name="Modesto M."/>
            <person name="Watanabe K."/>
            <person name="Arita M."/>
            <person name="Satti M."/>
            <person name="Oki K."/>
            <person name="Sciavilla P."/>
            <person name="Patavino C."/>
            <person name="Camma C."/>
            <person name="Michelini S."/>
            <person name="Sgorbati B."/>
            <person name="Mattarelli P."/>
        </authorList>
    </citation>
    <scope>NUCLEOTIDE SEQUENCE [LARGE SCALE GENOMIC DNA]</scope>
    <source>
        <strain evidence="2 3">MRM 9.3</strain>
    </source>
</reference>
<sequence length="114" mass="12853">MERHSHIAVTGTTADGSIVHTDVEVVTGIMQTHQADARVEAQSACESQSQGRQQMQGRQQDGTCFDPDRCDARERALIMAMRAYLRPQVAPECLMRRLRETLDHCCRDSRHGDE</sequence>
<dbReference type="EMBL" id="RQSP01000021">
    <property type="protein sequence ID" value="KAB5606699.1"/>
    <property type="molecule type" value="Genomic_DNA"/>
</dbReference>
<dbReference type="Proteomes" id="UP000326336">
    <property type="component" value="Unassembled WGS sequence"/>
</dbReference>
<evidence type="ECO:0000313" key="3">
    <source>
        <dbReference type="Proteomes" id="UP000326336"/>
    </source>
</evidence>
<proteinExistence type="predicted"/>
<comment type="caution">
    <text evidence="2">The sequence shown here is derived from an EMBL/GenBank/DDBJ whole genome shotgun (WGS) entry which is preliminary data.</text>
</comment>
<protein>
    <submittedName>
        <fullName evidence="2">Uncharacterized protein</fullName>
    </submittedName>
</protein>
<gene>
    <name evidence="2" type="ORF">EHS19_06620</name>
</gene>
<evidence type="ECO:0000256" key="1">
    <source>
        <dbReference type="SAM" id="MobiDB-lite"/>
    </source>
</evidence>
<organism evidence="2 3">
    <name type="scientific">Bifidobacterium jacchi</name>
    <dbReference type="NCBI Taxonomy" id="2490545"/>
    <lineage>
        <taxon>Bacteria</taxon>
        <taxon>Bacillati</taxon>
        <taxon>Actinomycetota</taxon>
        <taxon>Actinomycetes</taxon>
        <taxon>Bifidobacteriales</taxon>
        <taxon>Bifidobacteriaceae</taxon>
        <taxon>Bifidobacterium</taxon>
    </lineage>
</organism>
<feature type="region of interest" description="Disordered" evidence="1">
    <location>
        <begin position="40"/>
        <end position="66"/>
    </location>
</feature>
<evidence type="ECO:0000313" key="2">
    <source>
        <dbReference type="EMBL" id="KAB5606699.1"/>
    </source>
</evidence>